<keyword evidence="17" id="KW-1185">Reference proteome</keyword>
<feature type="domain" description="Helicase C-terminal" evidence="13">
    <location>
        <begin position="364"/>
        <end position="530"/>
    </location>
</feature>
<evidence type="ECO:0000256" key="5">
    <source>
        <dbReference type="ARBA" id="ARBA00022840"/>
    </source>
</evidence>
<dbReference type="PROSITE" id="PS51192">
    <property type="entry name" value="HELICASE_ATP_BIND_1"/>
    <property type="match status" value="1"/>
</dbReference>
<evidence type="ECO:0000256" key="2">
    <source>
        <dbReference type="ARBA" id="ARBA00022741"/>
    </source>
</evidence>
<dbReference type="PANTHER" id="PTHR47958">
    <property type="entry name" value="ATP-DEPENDENT RNA HELICASE DBP3"/>
    <property type="match status" value="1"/>
</dbReference>
<accession>A0A9P1CN65</accession>
<dbReference type="Pfam" id="PF00271">
    <property type="entry name" value="Helicase_C"/>
    <property type="match status" value="1"/>
</dbReference>
<comment type="catalytic activity">
    <reaction evidence="7">
        <text>ATP + H2O = ADP + phosphate + H(+)</text>
        <dbReference type="Rhea" id="RHEA:13065"/>
        <dbReference type="ChEBI" id="CHEBI:15377"/>
        <dbReference type="ChEBI" id="CHEBI:15378"/>
        <dbReference type="ChEBI" id="CHEBI:30616"/>
        <dbReference type="ChEBI" id="CHEBI:43474"/>
        <dbReference type="ChEBI" id="CHEBI:456216"/>
        <dbReference type="EC" id="3.6.4.13"/>
    </reaction>
</comment>
<dbReference type="InterPro" id="IPR001650">
    <property type="entry name" value="Helicase_C-like"/>
</dbReference>
<dbReference type="GO" id="GO:0003724">
    <property type="term" value="F:RNA helicase activity"/>
    <property type="evidence" value="ECO:0007669"/>
    <property type="project" value="UniProtKB-EC"/>
</dbReference>
<evidence type="ECO:0000259" key="12">
    <source>
        <dbReference type="PROSITE" id="PS51192"/>
    </source>
</evidence>
<evidence type="ECO:0000313" key="17">
    <source>
        <dbReference type="Proteomes" id="UP001152797"/>
    </source>
</evidence>
<dbReference type="GO" id="GO:0016787">
    <property type="term" value="F:hydrolase activity"/>
    <property type="evidence" value="ECO:0007669"/>
    <property type="project" value="UniProtKB-KW"/>
</dbReference>
<protein>
    <recommendedName>
        <fullName evidence="1">RNA helicase</fullName>
        <ecNumber evidence="1">3.6.4.13</ecNumber>
    </recommendedName>
</protein>
<dbReference type="OrthoDB" id="196131at2759"/>
<dbReference type="PROSITE" id="PS00039">
    <property type="entry name" value="DEAD_ATP_HELICASE"/>
    <property type="match status" value="1"/>
</dbReference>
<dbReference type="InterPro" id="IPR011545">
    <property type="entry name" value="DEAD/DEAH_box_helicase_dom"/>
</dbReference>
<evidence type="ECO:0000313" key="16">
    <source>
        <dbReference type="EMBL" id="CAL1148040.1"/>
    </source>
</evidence>
<feature type="domain" description="PDZ" evidence="11">
    <location>
        <begin position="622"/>
        <end position="707"/>
    </location>
</feature>
<evidence type="ECO:0000256" key="1">
    <source>
        <dbReference type="ARBA" id="ARBA00012552"/>
    </source>
</evidence>
<feature type="domain" description="DEAD-box RNA helicase Q" evidence="14">
    <location>
        <begin position="135"/>
        <end position="163"/>
    </location>
</feature>
<dbReference type="InterPro" id="IPR014001">
    <property type="entry name" value="Helicase_ATP-bd"/>
</dbReference>
<feature type="domain" description="Helicase ATP-binding" evidence="12">
    <location>
        <begin position="166"/>
        <end position="353"/>
    </location>
</feature>
<evidence type="ECO:0000259" key="14">
    <source>
        <dbReference type="PROSITE" id="PS51195"/>
    </source>
</evidence>
<dbReference type="GO" id="GO:0003723">
    <property type="term" value="F:RNA binding"/>
    <property type="evidence" value="ECO:0007669"/>
    <property type="project" value="UniProtKB-KW"/>
</dbReference>
<dbReference type="FunFam" id="3.40.50.300:FF:000008">
    <property type="entry name" value="ATP-dependent RNA helicase RhlB"/>
    <property type="match status" value="1"/>
</dbReference>
<reference evidence="16" key="2">
    <citation type="submission" date="2024-04" db="EMBL/GenBank/DDBJ databases">
        <authorList>
            <person name="Chen Y."/>
            <person name="Shah S."/>
            <person name="Dougan E. K."/>
            <person name="Thang M."/>
            <person name="Chan C."/>
        </authorList>
    </citation>
    <scope>NUCLEOTIDE SEQUENCE [LARGE SCALE GENOMIC DNA]</scope>
</reference>
<keyword evidence="3 9" id="KW-0378">Hydrolase</keyword>
<dbReference type="InterPro" id="IPR000629">
    <property type="entry name" value="RNA-helicase_DEAD-box_CS"/>
</dbReference>
<dbReference type="PROSITE" id="PS51194">
    <property type="entry name" value="HELICASE_CTER"/>
    <property type="match status" value="1"/>
</dbReference>
<sequence>MGYGDGHRGAYGLNGGFKGGSNGMQSKGKGERRSPAKFVPARGGGEWGKKMRQAQQAAIKDEKTKREVDYFWQQQEYFSGGGKGRKGKGSQDSERSLFGAQRENVGIDFDKYDDIPVDLSGDGADRIGALESFDELWDRYHIHDFLWENLERCHYKRPTPIQRFAIPVALAGYDAMCCAQTGSGKTCAFLLPIISSLDTAQAFSVIGCDYGEMSAPRAVVLAPTRELCSQIHLEAKKLSFQSPIRAGEVYGGVDAKPQLLDLARGVDLVTATPGRLTDFIDRGVITMSNVGFLVLDEADRMLDMGFEPQIREIVQKRDMPSSREGRMTLMFSATFPKEIQKLAQAFMRNYIWIGVGRVGGAVDTVEQSFIVVSERGKFEALTKVLNSNPTDSTLIFVAMKRTAAWLEDRLMGMGYNSVAIHGDMEQNERERSLSTFKSGKSTFLVATDVAARGLDIPKVSHVINYDLPHNIDSYVHRIGRTGRIGNHGWATSFYVPAADSQHSNANVVKDLVGVLEGAGQPVPQELQDEAFRQGYKRAERRGKGGGERPDAKAPVDFGSGTACVDVIASGRAMGSVPVVSACCCSAKDGLAVGAAGGAEKHSAFGDVVRDDGGLPPSQKKYQISIQKKDANEQLGMDVKHRLGRLVVLAIHRGGAVDRANVVANDQELPEMKVNDVIVDVNGATLDTTMVAACKSSAVLRVTFTRREHHW</sequence>
<dbReference type="EC" id="3.6.4.13" evidence="1"/>
<dbReference type="CDD" id="cd17967">
    <property type="entry name" value="DEADc_DDX3_DDX4"/>
    <property type="match status" value="1"/>
</dbReference>
<feature type="compositionally biased region" description="Gly residues" evidence="10">
    <location>
        <begin position="12"/>
        <end position="22"/>
    </location>
</feature>
<evidence type="ECO:0000256" key="4">
    <source>
        <dbReference type="ARBA" id="ARBA00022806"/>
    </source>
</evidence>
<dbReference type="InterPro" id="IPR027417">
    <property type="entry name" value="P-loop_NTPase"/>
</dbReference>
<name>A0A9P1CN65_9DINO</name>
<dbReference type="InterPro" id="IPR014014">
    <property type="entry name" value="RNA_helicase_DEAD_Q_motif"/>
</dbReference>
<evidence type="ECO:0000256" key="6">
    <source>
        <dbReference type="ARBA" id="ARBA00022884"/>
    </source>
</evidence>
<dbReference type="EMBL" id="CAMXCT030001981">
    <property type="protein sequence ID" value="CAL4781977.1"/>
    <property type="molecule type" value="Genomic_DNA"/>
</dbReference>
<proteinExistence type="inferred from homology"/>
<organism evidence="15">
    <name type="scientific">Cladocopium goreaui</name>
    <dbReference type="NCBI Taxonomy" id="2562237"/>
    <lineage>
        <taxon>Eukaryota</taxon>
        <taxon>Sar</taxon>
        <taxon>Alveolata</taxon>
        <taxon>Dinophyceae</taxon>
        <taxon>Suessiales</taxon>
        <taxon>Symbiodiniaceae</taxon>
        <taxon>Cladocopium</taxon>
    </lineage>
</organism>
<evidence type="ECO:0000256" key="3">
    <source>
        <dbReference type="ARBA" id="ARBA00022801"/>
    </source>
</evidence>
<dbReference type="PROSITE" id="PS51195">
    <property type="entry name" value="Q_MOTIF"/>
    <property type="match status" value="1"/>
</dbReference>
<reference evidence="15" key="1">
    <citation type="submission" date="2022-10" db="EMBL/GenBank/DDBJ databases">
        <authorList>
            <person name="Chen Y."/>
            <person name="Dougan E. K."/>
            <person name="Chan C."/>
            <person name="Rhodes N."/>
            <person name="Thang M."/>
        </authorList>
    </citation>
    <scope>NUCLEOTIDE SEQUENCE</scope>
</reference>
<evidence type="ECO:0000256" key="8">
    <source>
        <dbReference type="PROSITE-ProRule" id="PRU00552"/>
    </source>
</evidence>
<evidence type="ECO:0000256" key="7">
    <source>
        <dbReference type="ARBA" id="ARBA00047984"/>
    </source>
</evidence>
<dbReference type="SMART" id="SM00490">
    <property type="entry name" value="HELICc"/>
    <property type="match status" value="1"/>
</dbReference>
<keyword evidence="6" id="KW-0694">RNA-binding</keyword>
<dbReference type="SUPFAM" id="SSF52540">
    <property type="entry name" value="P-loop containing nucleoside triphosphate hydrolases"/>
    <property type="match status" value="1"/>
</dbReference>
<dbReference type="PROSITE" id="PS50106">
    <property type="entry name" value="PDZ"/>
    <property type="match status" value="1"/>
</dbReference>
<dbReference type="EMBL" id="CAMXCT020001981">
    <property type="protein sequence ID" value="CAL1148040.1"/>
    <property type="molecule type" value="Genomic_DNA"/>
</dbReference>
<keyword evidence="5 9" id="KW-0067">ATP-binding</keyword>
<dbReference type="InterPro" id="IPR044763">
    <property type="entry name" value="Ded1/Dbp1_DEADc"/>
</dbReference>
<keyword evidence="4 9" id="KW-0347">Helicase</keyword>
<dbReference type="Gene3D" id="2.30.42.10">
    <property type="match status" value="1"/>
</dbReference>
<dbReference type="InterPro" id="IPR001478">
    <property type="entry name" value="PDZ"/>
</dbReference>
<feature type="region of interest" description="Disordered" evidence="10">
    <location>
        <begin position="1"/>
        <end position="61"/>
    </location>
</feature>
<comment type="similarity">
    <text evidence="9">Belongs to the DEAD box helicase family.</text>
</comment>
<dbReference type="Proteomes" id="UP001152797">
    <property type="component" value="Unassembled WGS sequence"/>
</dbReference>
<dbReference type="InterPro" id="IPR036034">
    <property type="entry name" value="PDZ_sf"/>
</dbReference>
<feature type="short sequence motif" description="Q motif" evidence="8">
    <location>
        <begin position="135"/>
        <end position="163"/>
    </location>
</feature>
<dbReference type="CDD" id="cd18787">
    <property type="entry name" value="SF2_C_DEAD"/>
    <property type="match status" value="1"/>
</dbReference>
<gene>
    <name evidence="15" type="ORF">C1SCF055_LOCUS21298</name>
</gene>
<evidence type="ECO:0000313" key="15">
    <source>
        <dbReference type="EMBL" id="CAI3994665.1"/>
    </source>
</evidence>
<dbReference type="AlphaFoldDB" id="A0A9P1CN65"/>
<comment type="caution">
    <text evidence="15">The sequence shown here is derived from an EMBL/GenBank/DDBJ whole genome shotgun (WGS) entry which is preliminary data.</text>
</comment>
<dbReference type="Gene3D" id="3.40.50.300">
    <property type="entry name" value="P-loop containing nucleotide triphosphate hydrolases"/>
    <property type="match status" value="2"/>
</dbReference>
<dbReference type="SMART" id="SM00487">
    <property type="entry name" value="DEXDc"/>
    <property type="match status" value="1"/>
</dbReference>
<keyword evidence="2 9" id="KW-0547">Nucleotide-binding</keyword>
<evidence type="ECO:0000259" key="13">
    <source>
        <dbReference type="PROSITE" id="PS51194"/>
    </source>
</evidence>
<dbReference type="GO" id="GO:0005524">
    <property type="term" value="F:ATP binding"/>
    <property type="evidence" value="ECO:0007669"/>
    <property type="project" value="UniProtKB-KW"/>
</dbReference>
<evidence type="ECO:0000256" key="10">
    <source>
        <dbReference type="SAM" id="MobiDB-lite"/>
    </source>
</evidence>
<dbReference type="EMBL" id="CAMXCT010001981">
    <property type="protein sequence ID" value="CAI3994665.1"/>
    <property type="molecule type" value="Genomic_DNA"/>
</dbReference>
<evidence type="ECO:0000259" key="11">
    <source>
        <dbReference type="PROSITE" id="PS50106"/>
    </source>
</evidence>
<dbReference type="Pfam" id="PF00270">
    <property type="entry name" value="DEAD"/>
    <property type="match status" value="1"/>
</dbReference>
<evidence type="ECO:0000256" key="9">
    <source>
        <dbReference type="RuleBase" id="RU000492"/>
    </source>
</evidence>